<reference evidence="1" key="1">
    <citation type="journal article" date="2020" name="Stud. Mycol.">
        <title>101 Dothideomycetes genomes: a test case for predicting lifestyles and emergence of pathogens.</title>
        <authorList>
            <person name="Haridas S."/>
            <person name="Albert R."/>
            <person name="Binder M."/>
            <person name="Bloem J."/>
            <person name="Labutti K."/>
            <person name="Salamov A."/>
            <person name="Andreopoulos B."/>
            <person name="Baker S."/>
            <person name="Barry K."/>
            <person name="Bills G."/>
            <person name="Bluhm B."/>
            <person name="Cannon C."/>
            <person name="Castanera R."/>
            <person name="Culley D."/>
            <person name="Daum C."/>
            <person name="Ezra D."/>
            <person name="Gonzalez J."/>
            <person name="Henrissat B."/>
            <person name="Kuo A."/>
            <person name="Liang C."/>
            <person name="Lipzen A."/>
            <person name="Lutzoni F."/>
            <person name="Magnuson J."/>
            <person name="Mondo S."/>
            <person name="Nolan M."/>
            <person name="Ohm R."/>
            <person name="Pangilinan J."/>
            <person name="Park H.-J."/>
            <person name="Ramirez L."/>
            <person name="Alfaro M."/>
            <person name="Sun H."/>
            <person name="Tritt A."/>
            <person name="Yoshinaga Y."/>
            <person name="Zwiers L.-H."/>
            <person name="Turgeon B."/>
            <person name="Goodwin S."/>
            <person name="Spatafora J."/>
            <person name="Crous P."/>
            <person name="Grigoriev I."/>
        </authorList>
    </citation>
    <scope>NUCLEOTIDE SEQUENCE</scope>
    <source>
        <strain evidence="1">CBS 113979</strain>
    </source>
</reference>
<dbReference type="Proteomes" id="UP000800041">
    <property type="component" value="Unassembled WGS sequence"/>
</dbReference>
<evidence type="ECO:0000313" key="2">
    <source>
        <dbReference type="Proteomes" id="UP000800041"/>
    </source>
</evidence>
<organism evidence="1 2">
    <name type="scientific">Aulographum hederae CBS 113979</name>
    <dbReference type="NCBI Taxonomy" id="1176131"/>
    <lineage>
        <taxon>Eukaryota</taxon>
        <taxon>Fungi</taxon>
        <taxon>Dikarya</taxon>
        <taxon>Ascomycota</taxon>
        <taxon>Pezizomycotina</taxon>
        <taxon>Dothideomycetes</taxon>
        <taxon>Pleosporomycetidae</taxon>
        <taxon>Aulographales</taxon>
        <taxon>Aulographaceae</taxon>
    </lineage>
</organism>
<keyword evidence="2" id="KW-1185">Reference proteome</keyword>
<protein>
    <submittedName>
        <fullName evidence="1">Uncharacterized protein</fullName>
    </submittedName>
</protein>
<proteinExistence type="predicted"/>
<name>A0A6G1GVX2_9PEZI</name>
<gene>
    <name evidence="1" type="ORF">K402DRAFT_121599</name>
</gene>
<sequence>MTHAMRRIFSLRRFIFSKFVRRIFRATFPTPPSFKTLSTCSTRLILDQWLRFSTKTRHPCYWPKLRVFRTTCPLTELLTVGTAFPANMLARIWIGAGSPLQTPSTPRRTHYAVTAQTFSIFLQRILTLSLSKGAVITYV</sequence>
<dbReference type="EMBL" id="ML977165">
    <property type="protein sequence ID" value="KAF1984920.1"/>
    <property type="molecule type" value="Genomic_DNA"/>
</dbReference>
<evidence type="ECO:0000313" key="1">
    <source>
        <dbReference type="EMBL" id="KAF1984920.1"/>
    </source>
</evidence>
<dbReference type="AlphaFoldDB" id="A0A6G1GVX2"/>
<accession>A0A6G1GVX2</accession>